<sequence length="64" mass="7279">MPSKAAWVMSESDTFDLLNAIDQRLATARLDEQQHSVLVRLRSLLEDDPHAPCEREIMPLTEMG</sequence>
<evidence type="ECO:0000313" key="2">
    <source>
        <dbReference type="Proteomes" id="UP000474159"/>
    </source>
</evidence>
<gene>
    <name evidence="1" type="ORF">F6X53_19960</name>
</gene>
<dbReference type="AlphaFoldDB" id="A0A6L3SU62"/>
<name>A0A6L3SU62_9HYPH</name>
<dbReference type="OrthoDB" id="8008400at2"/>
<reference evidence="1 2" key="1">
    <citation type="submission" date="2019-09" db="EMBL/GenBank/DDBJ databases">
        <title>YIM 48816 draft genome.</title>
        <authorList>
            <person name="Jiang L."/>
        </authorList>
    </citation>
    <scope>NUCLEOTIDE SEQUENCE [LARGE SCALE GENOMIC DNA]</scope>
    <source>
        <strain evidence="1 2">YIM 48816</strain>
    </source>
</reference>
<protein>
    <submittedName>
        <fullName evidence="1">Uncharacterized protein</fullName>
    </submittedName>
</protein>
<dbReference type="RefSeq" id="WP_151001947.1">
    <property type="nucleotide sequence ID" value="NZ_BPQY01000328.1"/>
</dbReference>
<dbReference type="EMBL" id="VZZK01000023">
    <property type="protein sequence ID" value="KAB1077160.1"/>
    <property type="molecule type" value="Genomic_DNA"/>
</dbReference>
<comment type="caution">
    <text evidence="1">The sequence shown here is derived from an EMBL/GenBank/DDBJ whole genome shotgun (WGS) entry which is preliminary data.</text>
</comment>
<evidence type="ECO:0000313" key="1">
    <source>
        <dbReference type="EMBL" id="KAB1077160.1"/>
    </source>
</evidence>
<keyword evidence="2" id="KW-1185">Reference proteome</keyword>
<organism evidence="1 2">
    <name type="scientific">Methylobacterium soli</name>
    <dbReference type="NCBI Taxonomy" id="553447"/>
    <lineage>
        <taxon>Bacteria</taxon>
        <taxon>Pseudomonadati</taxon>
        <taxon>Pseudomonadota</taxon>
        <taxon>Alphaproteobacteria</taxon>
        <taxon>Hyphomicrobiales</taxon>
        <taxon>Methylobacteriaceae</taxon>
        <taxon>Methylobacterium</taxon>
    </lineage>
</organism>
<proteinExistence type="predicted"/>
<dbReference type="Proteomes" id="UP000474159">
    <property type="component" value="Unassembled WGS sequence"/>
</dbReference>
<accession>A0A6L3SU62</accession>